<gene>
    <name evidence="1" type="ORF">ACFSOY_02145</name>
</gene>
<evidence type="ECO:0000313" key="2">
    <source>
        <dbReference type="Proteomes" id="UP001597343"/>
    </source>
</evidence>
<protein>
    <submittedName>
        <fullName evidence="1">Uncharacterized protein</fullName>
    </submittedName>
</protein>
<sequence>MKKIVLALLLLALFIVSAIFLQNELLADDPPIWESCTLDPVTGILICPSSTP</sequence>
<keyword evidence="2" id="KW-1185">Reference proteome</keyword>
<name>A0ABW4ZTI0_9BACL</name>
<proteinExistence type="predicted"/>
<comment type="caution">
    <text evidence="1">The sequence shown here is derived from an EMBL/GenBank/DDBJ whole genome shotgun (WGS) entry which is preliminary data.</text>
</comment>
<evidence type="ECO:0000313" key="1">
    <source>
        <dbReference type="EMBL" id="MFD2168819.1"/>
    </source>
</evidence>
<reference evidence="2" key="1">
    <citation type="journal article" date="2019" name="Int. J. Syst. Evol. Microbiol.">
        <title>The Global Catalogue of Microorganisms (GCM) 10K type strain sequencing project: providing services to taxonomists for standard genome sequencing and annotation.</title>
        <authorList>
            <consortium name="The Broad Institute Genomics Platform"/>
            <consortium name="The Broad Institute Genome Sequencing Center for Infectious Disease"/>
            <person name="Wu L."/>
            <person name="Ma J."/>
        </authorList>
    </citation>
    <scope>NUCLEOTIDE SEQUENCE [LARGE SCALE GENOMIC DNA]</scope>
    <source>
        <strain evidence="2">CGMCC 1.13574</strain>
    </source>
</reference>
<dbReference type="EMBL" id="JBHUIO010000002">
    <property type="protein sequence ID" value="MFD2168819.1"/>
    <property type="molecule type" value="Genomic_DNA"/>
</dbReference>
<dbReference type="Proteomes" id="UP001597343">
    <property type="component" value="Unassembled WGS sequence"/>
</dbReference>
<organism evidence="1 2">
    <name type="scientific">Tumebacillus lipolyticus</name>
    <dbReference type="NCBI Taxonomy" id="1280370"/>
    <lineage>
        <taxon>Bacteria</taxon>
        <taxon>Bacillati</taxon>
        <taxon>Bacillota</taxon>
        <taxon>Bacilli</taxon>
        <taxon>Bacillales</taxon>
        <taxon>Alicyclobacillaceae</taxon>
        <taxon>Tumebacillus</taxon>
    </lineage>
</organism>
<accession>A0ABW4ZTI0</accession>
<dbReference type="RefSeq" id="WP_386043877.1">
    <property type="nucleotide sequence ID" value="NZ_JBHUIO010000002.1"/>
</dbReference>